<dbReference type="EMBL" id="JBHSQW010000035">
    <property type="protein sequence ID" value="MFC5996265.1"/>
    <property type="molecule type" value="Genomic_DNA"/>
</dbReference>
<dbReference type="Proteomes" id="UP001596302">
    <property type="component" value="Unassembled WGS sequence"/>
</dbReference>
<accession>A0ABW1J6Y5</accession>
<sequence>MIDQWGAAMDAREDLDALRRVPEQVAQACTAYLAALRAAYGIDPVEAGAEAVRRAFTTAQHAATTALGELRRATTATAGRLRDRLANTPDPRSTEQQLLDELREHRAWQRVTAQLGVNRQVSELIAAARAAGDVPTLRALRAELPAYAASRVGTDGGIRAGVPEPHHLGSLLTEIDQALIAVLPKAEAKTLRDRVTLDEAETAAIRALDAADRDTDAWTPPLDQVTGAGRPEVPRSLRKAWLAADIAADGQGRHIADGRIIEAGAGGEGSGAA</sequence>
<comment type="caution">
    <text evidence="1">The sequence shown here is derived from an EMBL/GenBank/DDBJ whole genome shotgun (WGS) entry which is preliminary data.</text>
</comment>
<reference evidence="2" key="1">
    <citation type="journal article" date="2019" name="Int. J. Syst. Evol. Microbiol.">
        <title>The Global Catalogue of Microorganisms (GCM) 10K type strain sequencing project: providing services to taxonomists for standard genome sequencing and annotation.</title>
        <authorList>
            <consortium name="The Broad Institute Genomics Platform"/>
            <consortium name="The Broad Institute Genome Sequencing Center for Infectious Disease"/>
            <person name="Wu L."/>
            <person name="Ma J."/>
        </authorList>
    </citation>
    <scope>NUCLEOTIDE SEQUENCE [LARGE SCALE GENOMIC DNA]</scope>
    <source>
        <strain evidence="2">CCM 8391</strain>
    </source>
</reference>
<protein>
    <recommendedName>
        <fullName evidence="3">DUF222 domain-containing protein</fullName>
    </recommendedName>
</protein>
<organism evidence="1 2">
    <name type="scientific">Pseudonocardia hispaniensis</name>
    <dbReference type="NCBI Taxonomy" id="904933"/>
    <lineage>
        <taxon>Bacteria</taxon>
        <taxon>Bacillati</taxon>
        <taxon>Actinomycetota</taxon>
        <taxon>Actinomycetes</taxon>
        <taxon>Pseudonocardiales</taxon>
        <taxon>Pseudonocardiaceae</taxon>
        <taxon>Pseudonocardia</taxon>
    </lineage>
</organism>
<gene>
    <name evidence="1" type="ORF">ACFQE5_18850</name>
</gene>
<name>A0ABW1J6Y5_9PSEU</name>
<evidence type="ECO:0000313" key="2">
    <source>
        <dbReference type="Proteomes" id="UP001596302"/>
    </source>
</evidence>
<evidence type="ECO:0008006" key="3">
    <source>
        <dbReference type="Google" id="ProtNLM"/>
    </source>
</evidence>
<keyword evidence="2" id="KW-1185">Reference proteome</keyword>
<dbReference type="RefSeq" id="WP_379586800.1">
    <property type="nucleotide sequence ID" value="NZ_JBHSQW010000035.1"/>
</dbReference>
<proteinExistence type="predicted"/>
<evidence type="ECO:0000313" key="1">
    <source>
        <dbReference type="EMBL" id="MFC5996265.1"/>
    </source>
</evidence>